<keyword evidence="1 4" id="KW-0812">Transmembrane</keyword>
<dbReference type="EMBL" id="JACYTR010000006">
    <property type="protein sequence ID" value="MBD8524965.1"/>
    <property type="molecule type" value="Genomic_DNA"/>
</dbReference>
<feature type="transmembrane region" description="Helical" evidence="4">
    <location>
        <begin position="76"/>
        <end position="99"/>
    </location>
</feature>
<evidence type="ECO:0000256" key="4">
    <source>
        <dbReference type="SAM" id="Phobius"/>
    </source>
</evidence>
<evidence type="ECO:0000313" key="5">
    <source>
        <dbReference type="EMBL" id="MBD8524965.1"/>
    </source>
</evidence>
<keyword evidence="2 4" id="KW-1133">Transmembrane helix</keyword>
<proteinExistence type="predicted"/>
<keyword evidence="6" id="KW-1185">Reference proteome</keyword>
<accession>A0AAW3ZJ52</accession>
<feature type="transmembrane region" description="Helical" evidence="4">
    <location>
        <begin position="324"/>
        <end position="354"/>
    </location>
</feature>
<dbReference type="RefSeq" id="WP_192028317.1">
    <property type="nucleotide sequence ID" value="NZ_JACYTR010000006.1"/>
</dbReference>
<name>A0AAW3ZJ52_9GAMM</name>
<protein>
    <submittedName>
        <fullName evidence="5">MFS transporter</fullName>
    </submittedName>
</protein>
<dbReference type="PANTHER" id="PTHR43596">
    <property type="entry name" value="ADP,ATP CARRIER PROTEIN"/>
    <property type="match status" value="1"/>
</dbReference>
<feature type="transmembrane region" description="Helical" evidence="4">
    <location>
        <begin position="23"/>
        <end position="40"/>
    </location>
</feature>
<dbReference type="InterPro" id="IPR011701">
    <property type="entry name" value="MFS"/>
</dbReference>
<dbReference type="InterPro" id="IPR036259">
    <property type="entry name" value="MFS_trans_sf"/>
</dbReference>
<dbReference type="PANTHER" id="PTHR43596:SF1">
    <property type="entry name" value="ADP,ATP CARRIER PROTEIN"/>
    <property type="match status" value="1"/>
</dbReference>
<feature type="transmembrane region" description="Helical" evidence="4">
    <location>
        <begin position="253"/>
        <end position="272"/>
    </location>
</feature>
<dbReference type="GO" id="GO:0022857">
    <property type="term" value="F:transmembrane transporter activity"/>
    <property type="evidence" value="ECO:0007669"/>
    <property type="project" value="InterPro"/>
</dbReference>
<feature type="transmembrane region" description="Helical" evidence="4">
    <location>
        <begin position="137"/>
        <end position="156"/>
    </location>
</feature>
<dbReference type="AlphaFoldDB" id="A0AAW3ZJ52"/>
<dbReference type="SUPFAM" id="SSF103473">
    <property type="entry name" value="MFS general substrate transporter"/>
    <property type="match status" value="1"/>
</dbReference>
<organism evidence="5 6">
    <name type="scientific">Pseudomarimonas arenosa</name>
    <dbReference type="NCBI Taxonomy" id="2774145"/>
    <lineage>
        <taxon>Bacteria</taxon>
        <taxon>Pseudomonadati</taxon>
        <taxon>Pseudomonadota</taxon>
        <taxon>Gammaproteobacteria</taxon>
        <taxon>Lysobacterales</taxon>
        <taxon>Lysobacteraceae</taxon>
        <taxon>Pseudomarimonas</taxon>
    </lineage>
</organism>
<dbReference type="Gene3D" id="1.20.1250.20">
    <property type="entry name" value="MFS general substrate transporter like domains"/>
    <property type="match status" value="1"/>
</dbReference>
<feature type="transmembrane region" description="Helical" evidence="4">
    <location>
        <begin position="199"/>
        <end position="221"/>
    </location>
</feature>
<evidence type="ECO:0000256" key="1">
    <source>
        <dbReference type="ARBA" id="ARBA00022692"/>
    </source>
</evidence>
<feature type="transmembrane region" description="Helical" evidence="4">
    <location>
        <begin position="292"/>
        <end position="312"/>
    </location>
</feature>
<comment type="caution">
    <text evidence="5">The sequence shown here is derived from an EMBL/GenBank/DDBJ whole genome shotgun (WGS) entry which is preliminary data.</text>
</comment>
<evidence type="ECO:0000313" key="6">
    <source>
        <dbReference type="Proteomes" id="UP000613768"/>
    </source>
</evidence>
<dbReference type="Pfam" id="PF07690">
    <property type="entry name" value="MFS_1"/>
    <property type="match status" value="1"/>
</dbReference>
<evidence type="ECO:0000256" key="3">
    <source>
        <dbReference type="ARBA" id="ARBA00023136"/>
    </source>
</evidence>
<gene>
    <name evidence="5" type="ORF">IFO71_04345</name>
</gene>
<dbReference type="Proteomes" id="UP000613768">
    <property type="component" value="Unassembled WGS sequence"/>
</dbReference>
<keyword evidence="3 4" id="KW-0472">Membrane</keyword>
<feature type="transmembrane region" description="Helical" evidence="4">
    <location>
        <begin position="106"/>
        <end position="125"/>
    </location>
</feature>
<feature type="transmembrane region" description="Helical" evidence="4">
    <location>
        <begin position="168"/>
        <end position="187"/>
    </location>
</feature>
<evidence type="ECO:0000256" key="2">
    <source>
        <dbReference type="ARBA" id="ARBA00022989"/>
    </source>
</evidence>
<feature type="transmembrane region" description="Helical" evidence="4">
    <location>
        <begin position="412"/>
        <end position="432"/>
    </location>
</feature>
<sequence>MSAESDGSYWQRMRADLAGSPPLLWAFLYFYCLLCGYYVLRPVREAMGAASDVYTVFPPWLVDLAAARSIDLGQLTLQILFSATFVIMLLLQPAYGWLVSRFPRRVFLPTVYTVFVVTLLGFYLAFDSGLPGRGMLFFLWITVFNLFAVAVFWSFMADVFTDSEARRLYGWIGAAGTLGAISGPLLTTTLVSRLGIANLMLVSAVLLVLCIVCILRLRLWAVQREQQRGLRSGEVPMGGQLLAGLKLIAQQPLLRWMALAVFFGVSVGTLLYNEQRLIVQQYYPEPEASTAYYAMIDLGVNTLTLLVQLLLTRWVLSRWGIGPALLGPALIILVAFMALTASPLPLIVAIAQILTRASEFALAKPARETIYTRVDREWRYKSGAAIDTVIYRGGDLSFVWVHKFVSGFGSSAVFATGVLCALFMCVAGFGLWREQKKLPRDVGGPIA</sequence>
<reference evidence="5 6" key="1">
    <citation type="submission" date="2020-09" db="EMBL/GenBank/DDBJ databases">
        <title>Pseudoxanthomonas sp. CAU 1598 isolated from sand of Yaerae Beach.</title>
        <authorList>
            <person name="Kim W."/>
        </authorList>
    </citation>
    <scope>NUCLEOTIDE SEQUENCE [LARGE SCALE GENOMIC DNA]</scope>
    <source>
        <strain evidence="5 6">CAU 1598</strain>
    </source>
</reference>